<sequence>MLYHDFGEGVQRGERGERAQGRGGWPIVPAAGEQSCASAPPARGPDLTPRRRAATGGDAGGPAAAAGGRRARPRGGLCRGRRGAGARSCGRDDGGLGHQGCAVARAARRGGARPVGAGQRAGQPPRGPLRGALCGRLAASAAEARACAAAGGGVAGGAAERGAGRAARGLAGARARARGPHCGHGGGGAEASGARGGPCGGRPSARRAAGRGDCSPGDSRRGLRRPARWVRALDGLVDIRSRAPSS</sequence>
<evidence type="ECO:0000256" key="1">
    <source>
        <dbReference type="SAM" id="MobiDB-lite"/>
    </source>
</evidence>
<accession>A0A0D3HXA1</accession>
<reference evidence="2" key="2">
    <citation type="submission" date="2024-10" db="UniProtKB">
        <authorList>
            <consortium name="EnsemblProtists"/>
        </authorList>
    </citation>
    <scope>IDENTIFICATION</scope>
</reference>
<dbReference type="AlphaFoldDB" id="A0A0D3HXA1"/>
<evidence type="ECO:0000313" key="3">
    <source>
        <dbReference type="Proteomes" id="UP000013827"/>
    </source>
</evidence>
<dbReference type="Proteomes" id="UP000013827">
    <property type="component" value="Unassembled WGS sequence"/>
</dbReference>
<dbReference type="EnsemblProtists" id="EOD03636">
    <property type="protein sequence ID" value="EOD03636"/>
    <property type="gene ID" value="EMIHUDRAFT_471340"/>
</dbReference>
<protein>
    <submittedName>
        <fullName evidence="2">Uncharacterized protein</fullName>
    </submittedName>
</protein>
<feature type="region of interest" description="Disordered" evidence="1">
    <location>
        <begin position="109"/>
        <end position="128"/>
    </location>
</feature>
<dbReference type="PaxDb" id="2903-EOD03636"/>
<keyword evidence="3" id="KW-1185">Reference proteome</keyword>
<feature type="compositionally biased region" description="Basic and acidic residues" evidence="1">
    <location>
        <begin position="1"/>
        <end position="20"/>
    </location>
</feature>
<feature type="compositionally biased region" description="Low complexity" evidence="1">
    <location>
        <begin position="112"/>
        <end position="128"/>
    </location>
</feature>
<feature type="region of interest" description="Disordered" evidence="1">
    <location>
        <begin position="1"/>
        <end position="91"/>
    </location>
</feature>
<evidence type="ECO:0000313" key="2">
    <source>
        <dbReference type="EnsemblProtists" id="EOD03636"/>
    </source>
</evidence>
<feature type="compositionally biased region" description="Gly residues" evidence="1">
    <location>
        <begin position="182"/>
        <end position="200"/>
    </location>
</feature>
<reference evidence="3" key="1">
    <citation type="journal article" date="2013" name="Nature">
        <title>Pan genome of the phytoplankton Emiliania underpins its global distribution.</title>
        <authorList>
            <person name="Read B.A."/>
            <person name="Kegel J."/>
            <person name="Klute M.J."/>
            <person name="Kuo A."/>
            <person name="Lefebvre S.C."/>
            <person name="Maumus F."/>
            <person name="Mayer C."/>
            <person name="Miller J."/>
            <person name="Monier A."/>
            <person name="Salamov A."/>
            <person name="Young J."/>
            <person name="Aguilar M."/>
            <person name="Claverie J.M."/>
            <person name="Frickenhaus S."/>
            <person name="Gonzalez K."/>
            <person name="Herman E.K."/>
            <person name="Lin Y.C."/>
            <person name="Napier J."/>
            <person name="Ogata H."/>
            <person name="Sarno A.F."/>
            <person name="Shmutz J."/>
            <person name="Schroeder D."/>
            <person name="de Vargas C."/>
            <person name="Verret F."/>
            <person name="von Dassow P."/>
            <person name="Valentin K."/>
            <person name="Van de Peer Y."/>
            <person name="Wheeler G."/>
            <person name="Dacks J.B."/>
            <person name="Delwiche C.F."/>
            <person name="Dyhrman S.T."/>
            <person name="Glockner G."/>
            <person name="John U."/>
            <person name="Richards T."/>
            <person name="Worden A.Z."/>
            <person name="Zhang X."/>
            <person name="Grigoriev I.V."/>
            <person name="Allen A.E."/>
            <person name="Bidle K."/>
            <person name="Borodovsky M."/>
            <person name="Bowler C."/>
            <person name="Brownlee C."/>
            <person name="Cock J.M."/>
            <person name="Elias M."/>
            <person name="Gladyshev V.N."/>
            <person name="Groth M."/>
            <person name="Guda C."/>
            <person name="Hadaegh A."/>
            <person name="Iglesias-Rodriguez M.D."/>
            <person name="Jenkins J."/>
            <person name="Jones B.M."/>
            <person name="Lawson T."/>
            <person name="Leese F."/>
            <person name="Lindquist E."/>
            <person name="Lobanov A."/>
            <person name="Lomsadze A."/>
            <person name="Malik S.B."/>
            <person name="Marsh M.E."/>
            <person name="Mackinder L."/>
            <person name="Mock T."/>
            <person name="Mueller-Roeber B."/>
            <person name="Pagarete A."/>
            <person name="Parker M."/>
            <person name="Probert I."/>
            <person name="Quesneville H."/>
            <person name="Raines C."/>
            <person name="Rensing S.A."/>
            <person name="Riano-Pachon D.M."/>
            <person name="Richier S."/>
            <person name="Rokitta S."/>
            <person name="Shiraiwa Y."/>
            <person name="Soanes D.M."/>
            <person name="van der Giezen M."/>
            <person name="Wahlund T.M."/>
            <person name="Williams B."/>
            <person name="Wilson W."/>
            <person name="Wolfe G."/>
            <person name="Wurch L.L."/>
        </authorList>
    </citation>
    <scope>NUCLEOTIDE SEQUENCE</scope>
</reference>
<organism evidence="2 3">
    <name type="scientific">Emiliania huxleyi (strain CCMP1516)</name>
    <dbReference type="NCBI Taxonomy" id="280463"/>
    <lineage>
        <taxon>Eukaryota</taxon>
        <taxon>Haptista</taxon>
        <taxon>Haptophyta</taxon>
        <taxon>Prymnesiophyceae</taxon>
        <taxon>Isochrysidales</taxon>
        <taxon>Noelaerhabdaceae</taxon>
        <taxon>Emiliania</taxon>
    </lineage>
</organism>
<feature type="compositionally biased region" description="Basic residues" evidence="1">
    <location>
        <begin position="69"/>
        <end position="84"/>
    </location>
</feature>
<name>A0A0D3HXA1_EMIH1</name>
<proteinExistence type="predicted"/>
<feature type="region of interest" description="Disordered" evidence="1">
    <location>
        <begin position="176"/>
        <end position="226"/>
    </location>
</feature>